<dbReference type="EC" id="3.2.1.25" evidence="3"/>
<dbReference type="EMBL" id="RBAL01000027">
    <property type="protein sequence ID" value="RKN37225.1"/>
    <property type="molecule type" value="Genomic_DNA"/>
</dbReference>
<dbReference type="InterPro" id="IPR000421">
    <property type="entry name" value="FA58C"/>
</dbReference>
<protein>
    <recommendedName>
        <fullName evidence="3">beta-mannosidase</fullName>
        <ecNumber evidence="3">3.2.1.25</ecNumber>
    </recommendedName>
</protein>
<dbReference type="InterPro" id="IPR008979">
    <property type="entry name" value="Galactose-bd-like_sf"/>
</dbReference>
<comment type="caution">
    <text evidence="7">The sequence shown here is derived from an EMBL/GenBank/DDBJ whole genome shotgun (WGS) entry which is preliminary data.</text>
</comment>
<dbReference type="PANTHER" id="PTHR43730">
    <property type="entry name" value="BETA-MANNOSIDASE"/>
    <property type="match status" value="1"/>
</dbReference>
<feature type="region of interest" description="Disordered" evidence="5">
    <location>
        <begin position="455"/>
        <end position="486"/>
    </location>
</feature>
<dbReference type="Gene3D" id="3.20.20.80">
    <property type="entry name" value="Glycosidases"/>
    <property type="match status" value="1"/>
</dbReference>
<keyword evidence="8" id="KW-1185">Reference proteome</keyword>
<gene>
    <name evidence="7" type="ORF">D7294_28795</name>
</gene>
<sequence>MLAGAAALLPQDATAAAAPGPAAPAPLAAAPAAAPAQPLLAPATVEVTGGQGHWQLTVDGAPFTVKGLTFGPQAAEAAGYLPDLARMGVNTLRTWGTDASSAPLLDAAAANGVRVIAGFWLQPGGGPGSGGCVDYVADTAYRQQQLAAVSQWVTAYRDHPGILMWDVGNESILGLQNCYAGQALEEQRAAYARFVDEAARLIHGLDPRHPVTSTDAWTGAWPYYRDYAPSLDLLAVNSYADVCAIRDAWTGGGYDRPYLLTEGGPPGEWETADDVTGVPAEPDDAQKSEGYRRAWRCLMAHEGVALGGTLFHYGVETDFGGVWFNLLPGGERRLSTYAVAELYGGSLPANTPPVAGGLAVRGDRTAVPAGAPLSFTASVTDPDGDPIAYEVRLSGYYLDGDTSLRPAEFTRAQDGTFTVTAPSRPGTWKLYLLARDGHGNVSYLPTSVNVVPPPVEGTNVARGRPTTASSQQPEYNGETFEPAHATDGDRATRWASDWSDPQWLQVDLGRVTELHHVQLIWEAAYARAYQVQVSDDGSGWRTVHEVGAGQGGVDTAEVTGSGRYVRVLATQRGTGYGYSLYEFGVYA</sequence>
<comment type="catalytic activity">
    <reaction evidence="1">
        <text>Hydrolysis of terminal, non-reducing beta-D-mannose residues in beta-D-mannosides.</text>
        <dbReference type="EC" id="3.2.1.25"/>
    </reaction>
</comment>
<dbReference type="PROSITE" id="PS50022">
    <property type="entry name" value="FA58C_3"/>
    <property type="match status" value="1"/>
</dbReference>
<organism evidence="7 8">
    <name type="scientific">Streptomyces hoynatensis</name>
    <dbReference type="NCBI Taxonomy" id="1141874"/>
    <lineage>
        <taxon>Bacteria</taxon>
        <taxon>Bacillati</taxon>
        <taxon>Actinomycetota</taxon>
        <taxon>Actinomycetes</taxon>
        <taxon>Kitasatosporales</taxon>
        <taxon>Streptomycetaceae</taxon>
        <taxon>Streptomyces</taxon>
    </lineage>
</organism>
<dbReference type="RefSeq" id="WP_120684750.1">
    <property type="nucleotide sequence ID" value="NZ_RBAL01000027.1"/>
</dbReference>
<dbReference type="SUPFAM" id="SSF51445">
    <property type="entry name" value="(Trans)glycosidases"/>
    <property type="match status" value="1"/>
</dbReference>
<dbReference type="Gene3D" id="2.60.120.260">
    <property type="entry name" value="Galactose-binding domain-like"/>
    <property type="match status" value="1"/>
</dbReference>
<feature type="region of interest" description="Disordered" evidence="5">
    <location>
        <begin position="265"/>
        <end position="286"/>
    </location>
</feature>
<evidence type="ECO:0000256" key="1">
    <source>
        <dbReference type="ARBA" id="ARBA00000829"/>
    </source>
</evidence>
<dbReference type="OrthoDB" id="6071905at2"/>
<evidence type="ECO:0000256" key="4">
    <source>
        <dbReference type="ARBA" id="ARBA00023295"/>
    </source>
</evidence>
<evidence type="ECO:0000256" key="5">
    <source>
        <dbReference type="SAM" id="MobiDB-lite"/>
    </source>
</evidence>
<dbReference type="SUPFAM" id="SSF49785">
    <property type="entry name" value="Galactose-binding domain-like"/>
    <property type="match status" value="1"/>
</dbReference>
<feature type="domain" description="F5/8 type C" evidence="6">
    <location>
        <begin position="450"/>
        <end position="587"/>
    </location>
</feature>
<dbReference type="InterPro" id="IPR050887">
    <property type="entry name" value="Beta-mannosidase_GH2"/>
</dbReference>
<evidence type="ECO:0000313" key="7">
    <source>
        <dbReference type="EMBL" id="RKN37225.1"/>
    </source>
</evidence>
<dbReference type="Proteomes" id="UP000272474">
    <property type="component" value="Unassembled WGS sequence"/>
</dbReference>
<dbReference type="Gene3D" id="2.60.40.10">
    <property type="entry name" value="Immunoglobulins"/>
    <property type="match status" value="1"/>
</dbReference>
<dbReference type="AlphaFoldDB" id="A0A3A9YL89"/>
<keyword evidence="4" id="KW-0326">Glycosidase</keyword>
<dbReference type="Pfam" id="PF00754">
    <property type="entry name" value="F5_F8_type_C"/>
    <property type="match status" value="1"/>
</dbReference>
<evidence type="ECO:0000256" key="3">
    <source>
        <dbReference type="ARBA" id="ARBA00012754"/>
    </source>
</evidence>
<dbReference type="GO" id="GO:0006516">
    <property type="term" value="P:glycoprotein catabolic process"/>
    <property type="evidence" value="ECO:0007669"/>
    <property type="project" value="TreeGrafter"/>
</dbReference>
<reference evidence="7 8" key="1">
    <citation type="journal article" date="2014" name="Int. J. Syst. Evol. Microbiol.">
        <title>Streptomyces hoynatensis sp. nov., isolated from deep marine sediment.</title>
        <authorList>
            <person name="Veyisoglu A."/>
            <person name="Sahin N."/>
        </authorList>
    </citation>
    <scope>NUCLEOTIDE SEQUENCE [LARGE SCALE GENOMIC DNA]</scope>
    <source>
        <strain evidence="7 8">KCTC 29097</strain>
    </source>
</reference>
<proteinExistence type="inferred from homology"/>
<dbReference type="PANTHER" id="PTHR43730:SF1">
    <property type="entry name" value="BETA-MANNOSIDASE"/>
    <property type="match status" value="1"/>
</dbReference>
<dbReference type="Pfam" id="PF02836">
    <property type="entry name" value="Glyco_hydro_2_C"/>
    <property type="match status" value="1"/>
</dbReference>
<dbReference type="InterPro" id="IPR006103">
    <property type="entry name" value="Glyco_hydro_2_cat"/>
</dbReference>
<evidence type="ECO:0000259" key="6">
    <source>
        <dbReference type="PROSITE" id="PS50022"/>
    </source>
</evidence>
<evidence type="ECO:0000313" key="8">
    <source>
        <dbReference type="Proteomes" id="UP000272474"/>
    </source>
</evidence>
<accession>A0A3A9YL89</accession>
<name>A0A3A9YL89_9ACTN</name>
<dbReference type="GO" id="GO:0005975">
    <property type="term" value="P:carbohydrate metabolic process"/>
    <property type="evidence" value="ECO:0007669"/>
    <property type="project" value="InterPro"/>
</dbReference>
<dbReference type="InterPro" id="IPR013783">
    <property type="entry name" value="Ig-like_fold"/>
</dbReference>
<dbReference type="InterPro" id="IPR017853">
    <property type="entry name" value="GH"/>
</dbReference>
<dbReference type="GO" id="GO:0004567">
    <property type="term" value="F:beta-mannosidase activity"/>
    <property type="evidence" value="ECO:0007669"/>
    <property type="project" value="UniProtKB-EC"/>
</dbReference>
<keyword evidence="4" id="KW-0378">Hydrolase</keyword>
<evidence type="ECO:0000256" key="2">
    <source>
        <dbReference type="ARBA" id="ARBA00007401"/>
    </source>
</evidence>
<comment type="similarity">
    <text evidence="2">Belongs to the glycosyl hydrolase 2 family.</text>
</comment>